<dbReference type="GO" id="GO:0048015">
    <property type="term" value="P:phosphatidylinositol-mediated signaling"/>
    <property type="evidence" value="ECO:0007669"/>
    <property type="project" value="TreeGrafter"/>
</dbReference>
<dbReference type="AlphaFoldDB" id="A0A165K5F9"/>
<dbReference type="EC" id="3.1.4.11" evidence="1 5"/>
<evidence type="ECO:0000256" key="5">
    <source>
        <dbReference type="RuleBase" id="RU361133"/>
    </source>
</evidence>
<dbReference type="InterPro" id="IPR037755">
    <property type="entry name" value="Plc1_PH"/>
</dbReference>
<dbReference type="GO" id="GO:0016042">
    <property type="term" value="P:lipid catabolic process"/>
    <property type="evidence" value="ECO:0007669"/>
    <property type="project" value="UniProtKB-KW"/>
</dbReference>
<sequence>MASVQRSKSLPRQNTSSRGGLLRRAQNLLTVPLPTMHEGREFQDDVFATPAGGGDSSSTTRATTTKVERRRSFSASLKKVVENAAARIPGTPQREAKRHARAMSESSATTRPRVFAAASDSALPRMNHNGEHKTAHQFQSPATDYDVPKPLQQGTQMLKVSAKKVKTQSFRLDPDQGQILWESKKSGIVPIECIKEIRTGIDARNYREQFKIAADAEERWLTLIYIVDNKYKTLHLVAPTKDIFQMWEVSLRVLHGERQQLMDGLDHEALRQKLWERQHWRTADSQGDQKLDIAEVEQLCRRLNIFSSRDDLARRFKDADTQNRGYLDFADFQRFVKLLKRRPEIERLFMKVSNEDEKFDFPDFEKFMRDYQKSDLSTHELERIFKKFADTTADGEVAVSPPQSPKPPTLALTAAVQPLSVQGAHAPPSEQPQPTKEHTLWSVGAFNSFLLAGENAAFADQHGKVWQDMTKPISEYYIASSHNTYLVGNQLVGESTFEGYIRALLCGCRSVELDIYDGETEPVVYHGRTFTGRVAVREVCQAIAKYAFVVSPYPIIISAEVHCSLAQQDMLAQILRDVFGAALVTERIDGYSHGLDANDNPIEVLPSPEQLKHRVMLKTKNLFIAPPPKEEGETQSETSASSTSEVTSASDSEPIKELKSFGETAARRLGLRRDKSKKSNSEDAQVQIHSPGAPPLHLQHASTMPLPLVSPPTPSPEAVKMSARLAELLVYTVGVKCRGINKKEKYATEHVFSLSERT</sequence>
<evidence type="ECO:0000313" key="8">
    <source>
        <dbReference type="EMBL" id="KZV95824.1"/>
    </source>
</evidence>
<evidence type="ECO:0000256" key="3">
    <source>
        <dbReference type="ARBA" id="ARBA00022963"/>
    </source>
</evidence>
<dbReference type="InterPro" id="IPR000909">
    <property type="entry name" value="PLipase_C_PInositol-sp_X_dom"/>
</dbReference>
<feature type="compositionally biased region" description="Polar residues" evidence="6">
    <location>
        <begin position="1"/>
        <end position="18"/>
    </location>
</feature>
<dbReference type="STRING" id="1314781.A0A165K5F9"/>
<feature type="compositionally biased region" description="Basic and acidic residues" evidence="6">
    <location>
        <begin position="671"/>
        <end position="681"/>
    </location>
</feature>
<accession>A0A165K5F9</accession>
<dbReference type="Gene3D" id="1.10.238.10">
    <property type="entry name" value="EF-hand"/>
    <property type="match status" value="2"/>
</dbReference>
<evidence type="ECO:0000256" key="6">
    <source>
        <dbReference type="SAM" id="MobiDB-lite"/>
    </source>
</evidence>
<dbReference type="OrthoDB" id="269822at2759"/>
<dbReference type="GO" id="GO:0005509">
    <property type="term" value="F:calcium ion binding"/>
    <property type="evidence" value="ECO:0007669"/>
    <property type="project" value="InterPro"/>
</dbReference>
<dbReference type="SUPFAM" id="SSF50729">
    <property type="entry name" value="PH domain-like"/>
    <property type="match status" value="1"/>
</dbReference>
<dbReference type="InterPro" id="IPR002048">
    <property type="entry name" value="EF_hand_dom"/>
</dbReference>
<comment type="catalytic activity">
    <reaction evidence="5">
        <text>a 1,2-diacyl-sn-glycero-3-phospho-(1D-myo-inositol-4,5-bisphosphate) + H2O = 1D-myo-inositol 1,4,5-trisphosphate + a 1,2-diacyl-sn-glycerol + H(+)</text>
        <dbReference type="Rhea" id="RHEA:33179"/>
        <dbReference type="ChEBI" id="CHEBI:15377"/>
        <dbReference type="ChEBI" id="CHEBI:15378"/>
        <dbReference type="ChEBI" id="CHEBI:17815"/>
        <dbReference type="ChEBI" id="CHEBI:58456"/>
        <dbReference type="ChEBI" id="CHEBI:203600"/>
        <dbReference type="EC" id="3.1.4.11"/>
    </reaction>
</comment>
<dbReference type="InterPro" id="IPR001192">
    <property type="entry name" value="PI-PLC_fam"/>
</dbReference>
<dbReference type="CDD" id="cd08558">
    <property type="entry name" value="PI-PLCc_eukaryota"/>
    <property type="match status" value="1"/>
</dbReference>
<dbReference type="InterPro" id="IPR017946">
    <property type="entry name" value="PLC-like_Pdiesterase_TIM-brl"/>
</dbReference>
<feature type="region of interest" description="Disordered" evidence="6">
    <location>
        <begin position="1"/>
        <end position="25"/>
    </location>
</feature>
<evidence type="ECO:0000259" key="7">
    <source>
        <dbReference type="PROSITE" id="PS50222"/>
    </source>
</evidence>
<gene>
    <name evidence="8" type="ORF">EXIGLDRAFT_834097</name>
</gene>
<dbReference type="PANTHER" id="PTHR10336">
    <property type="entry name" value="PHOSPHOINOSITIDE-SPECIFIC PHOSPHOLIPASE C FAMILY PROTEIN"/>
    <property type="match status" value="1"/>
</dbReference>
<keyword evidence="3 5" id="KW-0442">Lipid degradation</keyword>
<dbReference type="InterPro" id="IPR011993">
    <property type="entry name" value="PH-like_dom_sf"/>
</dbReference>
<dbReference type="PRINTS" id="PR00390">
    <property type="entry name" value="PHPHLIPASEC"/>
</dbReference>
<dbReference type="Gene3D" id="3.20.20.190">
    <property type="entry name" value="Phosphatidylinositol (PI) phosphodiesterase"/>
    <property type="match status" value="1"/>
</dbReference>
<dbReference type="CDD" id="cd13360">
    <property type="entry name" value="PH_PLC_fungal"/>
    <property type="match status" value="1"/>
</dbReference>
<dbReference type="SMART" id="SM00148">
    <property type="entry name" value="PLCXc"/>
    <property type="match status" value="1"/>
</dbReference>
<feature type="region of interest" description="Disordered" evidence="6">
    <location>
        <begin position="87"/>
        <end position="111"/>
    </location>
</feature>
<dbReference type="Gene3D" id="2.30.29.30">
    <property type="entry name" value="Pleckstrin-homology domain (PH domain)/Phosphotyrosine-binding domain (PTB)"/>
    <property type="match status" value="1"/>
</dbReference>
<dbReference type="SUPFAM" id="SSF51695">
    <property type="entry name" value="PLC-like phosphodiesterases"/>
    <property type="match status" value="1"/>
</dbReference>
<feature type="compositionally biased region" description="Polar residues" evidence="6">
    <location>
        <begin position="56"/>
        <end position="65"/>
    </location>
</feature>
<evidence type="ECO:0000256" key="2">
    <source>
        <dbReference type="ARBA" id="ARBA00022801"/>
    </source>
</evidence>
<evidence type="ECO:0000256" key="4">
    <source>
        <dbReference type="ARBA" id="ARBA00023098"/>
    </source>
</evidence>
<proteinExistence type="predicted"/>
<keyword evidence="2 5" id="KW-0378">Hydrolase</keyword>
<protein>
    <recommendedName>
        <fullName evidence="1 5">Phosphoinositide phospholipase C</fullName>
        <ecNumber evidence="1 5">3.1.4.11</ecNumber>
    </recommendedName>
</protein>
<feature type="compositionally biased region" description="Low complexity" evidence="6">
    <location>
        <begin position="635"/>
        <end position="652"/>
    </location>
</feature>
<feature type="region of interest" description="Disordered" evidence="6">
    <location>
        <begin position="624"/>
        <end position="715"/>
    </location>
</feature>
<dbReference type="Proteomes" id="UP000077266">
    <property type="component" value="Unassembled WGS sequence"/>
</dbReference>
<name>A0A165K5F9_EXIGL</name>
<dbReference type="Pfam" id="PF00388">
    <property type="entry name" value="PI-PLC-X"/>
    <property type="match status" value="1"/>
</dbReference>
<feature type="non-terminal residue" evidence="8">
    <location>
        <position position="758"/>
    </location>
</feature>
<feature type="region of interest" description="Disordered" evidence="6">
    <location>
        <begin position="46"/>
        <end position="74"/>
    </location>
</feature>
<dbReference type="EMBL" id="KV425951">
    <property type="protein sequence ID" value="KZV95824.1"/>
    <property type="molecule type" value="Genomic_DNA"/>
</dbReference>
<dbReference type="PROSITE" id="PS50222">
    <property type="entry name" value="EF_HAND_2"/>
    <property type="match status" value="1"/>
</dbReference>
<dbReference type="PANTHER" id="PTHR10336:SF36">
    <property type="entry name" value="1-PHOSPHATIDYLINOSITOL 4,5-BISPHOSPHATE PHOSPHODIESTERASE BETA-4"/>
    <property type="match status" value="1"/>
</dbReference>
<keyword evidence="4 5" id="KW-0443">Lipid metabolism</keyword>
<dbReference type="CDD" id="cd16207">
    <property type="entry name" value="EFh_ScPlc1p_like"/>
    <property type="match status" value="1"/>
</dbReference>
<dbReference type="InParanoid" id="A0A165K5F9"/>
<dbReference type="GO" id="GO:0051209">
    <property type="term" value="P:release of sequestered calcium ion into cytosol"/>
    <property type="evidence" value="ECO:0007669"/>
    <property type="project" value="TreeGrafter"/>
</dbReference>
<dbReference type="PROSITE" id="PS50007">
    <property type="entry name" value="PIPLC_X_DOMAIN"/>
    <property type="match status" value="1"/>
</dbReference>
<dbReference type="InterPro" id="IPR011992">
    <property type="entry name" value="EF-hand-dom_pair"/>
</dbReference>
<evidence type="ECO:0000256" key="1">
    <source>
        <dbReference type="ARBA" id="ARBA00012368"/>
    </source>
</evidence>
<keyword evidence="9" id="KW-1185">Reference proteome</keyword>
<organism evidence="8 9">
    <name type="scientific">Exidia glandulosa HHB12029</name>
    <dbReference type="NCBI Taxonomy" id="1314781"/>
    <lineage>
        <taxon>Eukaryota</taxon>
        <taxon>Fungi</taxon>
        <taxon>Dikarya</taxon>
        <taxon>Basidiomycota</taxon>
        <taxon>Agaricomycotina</taxon>
        <taxon>Agaricomycetes</taxon>
        <taxon>Auriculariales</taxon>
        <taxon>Exidiaceae</taxon>
        <taxon>Exidia</taxon>
    </lineage>
</organism>
<reference evidence="8 9" key="1">
    <citation type="journal article" date="2016" name="Mol. Biol. Evol.">
        <title>Comparative Genomics of Early-Diverging Mushroom-Forming Fungi Provides Insights into the Origins of Lignocellulose Decay Capabilities.</title>
        <authorList>
            <person name="Nagy L.G."/>
            <person name="Riley R."/>
            <person name="Tritt A."/>
            <person name="Adam C."/>
            <person name="Daum C."/>
            <person name="Floudas D."/>
            <person name="Sun H."/>
            <person name="Yadav J.S."/>
            <person name="Pangilinan J."/>
            <person name="Larsson K.H."/>
            <person name="Matsuura K."/>
            <person name="Barry K."/>
            <person name="Labutti K."/>
            <person name="Kuo R."/>
            <person name="Ohm R.A."/>
            <person name="Bhattacharya S.S."/>
            <person name="Shirouzu T."/>
            <person name="Yoshinaga Y."/>
            <person name="Martin F.M."/>
            <person name="Grigoriev I.V."/>
            <person name="Hibbett D.S."/>
        </authorList>
    </citation>
    <scope>NUCLEOTIDE SEQUENCE [LARGE SCALE GENOMIC DNA]</scope>
    <source>
        <strain evidence="8 9">HHB12029</strain>
    </source>
</reference>
<dbReference type="FunCoup" id="A0A165K5F9">
    <property type="interactions" value="146"/>
</dbReference>
<evidence type="ECO:0000313" key="9">
    <source>
        <dbReference type="Proteomes" id="UP000077266"/>
    </source>
</evidence>
<feature type="domain" description="EF-hand" evidence="7">
    <location>
        <begin position="307"/>
        <end position="342"/>
    </location>
</feature>
<dbReference type="SUPFAM" id="SSF47473">
    <property type="entry name" value="EF-hand"/>
    <property type="match status" value="1"/>
</dbReference>
<dbReference type="GO" id="GO:0004435">
    <property type="term" value="F:phosphatidylinositol-4,5-bisphosphate phospholipase C activity"/>
    <property type="evidence" value="ECO:0007669"/>
    <property type="project" value="UniProtKB-EC"/>
</dbReference>